<name>A0A4Y9YD86_9AGAM</name>
<dbReference type="OrthoDB" id="3048720at2759"/>
<gene>
    <name evidence="2" type="ORF">EVG20_g7466</name>
</gene>
<evidence type="ECO:0000313" key="2">
    <source>
        <dbReference type="EMBL" id="TFY60305.1"/>
    </source>
</evidence>
<dbReference type="EMBL" id="SEOQ01000570">
    <property type="protein sequence ID" value="TFY60305.1"/>
    <property type="molecule type" value="Genomic_DNA"/>
</dbReference>
<feature type="compositionally biased region" description="Basic and acidic residues" evidence="1">
    <location>
        <begin position="26"/>
        <end position="39"/>
    </location>
</feature>
<dbReference type="Proteomes" id="UP000298327">
    <property type="component" value="Unassembled WGS sequence"/>
</dbReference>
<comment type="caution">
    <text evidence="2">The sequence shown here is derived from an EMBL/GenBank/DDBJ whole genome shotgun (WGS) entry which is preliminary data.</text>
</comment>
<accession>A0A4Y9YD86</accession>
<proteinExistence type="predicted"/>
<keyword evidence="3" id="KW-1185">Reference proteome</keyword>
<feature type="compositionally biased region" description="Basic residues" evidence="1">
    <location>
        <begin position="73"/>
        <end position="83"/>
    </location>
</feature>
<feature type="compositionally biased region" description="Polar residues" evidence="1">
    <location>
        <begin position="40"/>
        <end position="55"/>
    </location>
</feature>
<protein>
    <submittedName>
        <fullName evidence="2">Uncharacterized protein</fullName>
    </submittedName>
</protein>
<sequence length="359" mass="39731">MPMPAITRSRAKLLPLPWNPRQHMSSARDEGGKNHEDGSKYSTGKVNQREQQNTGVHYAPSVESTDFKPTGARQRRTWKKVGRGRMAVGQQRRHPYSASSRIAGSSVGAVSRIIKINCSGGRSAAALALTVKCEHGISVTDTPRVPFESCLSESLGRQLPLPVSVSGAAAMPAIRSHDILLGDLRPRESLHQSELPPTCPAYRARAKLRMLIRESLVLATGNPNATMSWKNYSDEIVFGYKVDVFGWPESIPFMEPSKASIGLARLQMLVQMWEEGLTVFRKLTDAELADRQATHSARVAAGIIVENCKKCLRIDSGELRPHQQKGPAGKRRKKIRSSKTARYVRVEDELDLLESEENC</sequence>
<organism evidence="2 3">
    <name type="scientific">Dentipellis fragilis</name>
    <dbReference type="NCBI Taxonomy" id="205917"/>
    <lineage>
        <taxon>Eukaryota</taxon>
        <taxon>Fungi</taxon>
        <taxon>Dikarya</taxon>
        <taxon>Basidiomycota</taxon>
        <taxon>Agaricomycotina</taxon>
        <taxon>Agaricomycetes</taxon>
        <taxon>Russulales</taxon>
        <taxon>Hericiaceae</taxon>
        <taxon>Dentipellis</taxon>
    </lineage>
</organism>
<feature type="region of interest" description="Disordered" evidence="1">
    <location>
        <begin position="1"/>
        <end position="100"/>
    </location>
</feature>
<reference evidence="2 3" key="1">
    <citation type="submission" date="2019-02" db="EMBL/GenBank/DDBJ databases">
        <title>Genome sequencing of the rare red list fungi Dentipellis fragilis.</title>
        <authorList>
            <person name="Buettner E."/>
            <person name="Kellner H."/>
        </authorList>
    </citation>
    <scope>NUCLEOTIDE SEQUENCE [LARGE SCALE GENOMIC DNA]</scope>
    <source>
        <strain evidence="2 3">DSM 105465</strain>
    </source>
</reference>
<evidence type="ECO:0000313" key="3">
    <source>
        <dbReference type="Proteomes" id="UP000298327"/>
    </source>
</evidence>
<evidence type="ECO:0000256" key="1">
    <source>
        <dbReference type="SAM" id="MobiDB-lite"/>
    </source>
</evidence>
<dbReference type="AlphaFoldDB" id="A0A4Y9YD86"/>